<evidence type="ECO:0000313" key="4">
    <source>
        <dbReference type="EMBL" id="TCK25904.1"/>
    </source>
</evidence>
<gene>
    <name evidence="4" type="ORF">EV378_1731</name>
</gene>
<evidence type="ECO:0000256" key="2">
    <source>
        <dbReference type="RuleBase" id="RU003750"/>
    </source>
</evidence>
<feature type="transmembrane region" description="Helical" evidence="3">
    <location>
        <begin position="98"/>
        <end position="118"/>
    </location>
</feature>
<dbReference type="AlphaFoldDB" id="A0A4R1HTA4"/>
<evidence type="ECO:0000256" key="3">
    <source>
        <dbReference type="SAM" id="Phobius"/>
    </source>
</evidence>
<feature type="transmembrane region" description="Helical" evidence="3">
    <location>
        <begin position="204"/>
        <end position="226"/>
    </location>
</feature>
<reference evidence="4 5" key="1">
    <citation type="submission" date="2019-03" db="EMBL/GenBank/DDBJ databases">
        <title>Sequencing the genomes of 1000 actinobacteria strains.</title>
        <authorList>
            <person name="Klenk H.-P."/>
        </authorList>
    </citation>
    <scope>NUCLEOTIDE SEQUENCE [LARGE SCALE GENOMIC DNA]</scope>
    <source>
        <strain evidence="4 5">DSM 44969</strain>
    </source>
</reference>
<dbReference type="GO" id="GO:0016020">
    <property type="term" value="C:membrane"/>
    <property type="evidence" value="ECO:0007669"/>
    <property type="project" value="InterPro"/>
</dbReference>
<keyword evidence="1 2" id="KW-0808">Transferase</keyword>
<accession>A0A4R1HTA4</accession>
<evidence type="ECO:0000313" key="5">
    <source>
        <dbReference type="Proteomes" id="UP000295560"/>
    </source>
</evidence>
<dbReference type="EMBL" id="SMFZ01000001">
    <property type="protein sequence ID" value="TCK25904.1"/>
    <property type="molecule type" value="Genomic_DNA"/>
</dbReference>
<dbReference type="InterPro" id="IPR048254">
    <property type="entry name" value="CDP_ALCOHOL_P_TRANSF_CS"/>
</dbReference>
<dbReference type="Proteomes" id="UP000295560">
    <property type="component" value="Unassembled WGS sequence"/>
</dbReference>
<comment type="caution">
    <text evidence="4">The sequence shown here is derived from an EMBL/GenBank/DDBJ whole genome shotgun (WGS) entry which is preliminary data.</text>
</comment>
<feature type="transmembrane region" description="Helical" evidence="3">
    <location>
        <begin position="36"/>
        <end position="54"/>
    </location>
</feature>
<dbReference type="InterPro" id="IPR000462">
    <property type="entry name" value="CDP-OH_P_trans"/>
</dbReference>
<dbReference type="OrthoDB" id="9782011at2"/>
<dbReference type="PROSITE" id="PS00379">
    <property type="entry name" value="CDP_ALCOHOL_P_TRANSF"/>
    <property type="match status" value="1"/>
</dbReference>
<name>A0A4R1HTA4_PSEEN</name>
<organism evidence="4 5">
    <name type="scientific">Pseudonocardia endophytica</name>
    <dbReference type="NCBI Taxonomy" id="401976"/>
    <lineage>
        <taxon>Bacteria</taxon>
        <taxon>Bacillati</taxon>
        <taxon>Actinomycetota</taxon>
        <taxon>Actinomycetes</taxon>
        <taxon>Pseudonocardiales</taxon>
        <taxon>Pseudonocardiaceae</taxon>
        <taxon>Pseudonocardia</taxon>
    </lineage>
</organism>
<keyword evidence="3" id="KW-1133">Transmembrane helix</keyword>
<dbReference type="GO" id="GO:0016780">
    <property type="term" value="F:phosphotransferase activity, for other substituted phosphate groups"/>
    <property type="evidence" value="ECO:0007669"/>
    <property type="project" value="InterPro"/>
</dbReference>
<sequence>MTLPPTVTVSARGADIITCAAAVLLLVSALGPAGVGPFGLLAATGNAVVVLVLLDGALRRAGRDTLGPADRVTLVRALLGACVTGFVVDGLVSGSPAVAALVAVAAVALALDAVDGQVARRTGTVSAVGARFDMESDAWLIMVLSVQVATELGAWVLAIGLMRYAFVAAGRAVPWLRGPLTPARGSKTIAAVQGVVLATAASGLIGVLAGTVLVAVALALLCFSFGRDVVRLHRAKAIPVVVIPQQRTVGTVSHRAARERRDASAAGVRRARAGHADVCDPVAG</sequence>
<proteinExistence type="inferred from homology"/>
<comment type="similarity">
    <text evidence="2">Belongs to the CDP-alcohol phosphatidyltransferase class-I family.</text>
</comment>
<feature type="transmembrane region" description="Helical" evidence="3">
    <location>
        <begin position="74"/>
        <end position="92"/>
    </location>
</feature>
<dbReference type="InterPro" id="IPR043130">
    <property type="entry name" value="CDP-OH_PTrfase_TM_dom"/>
</dbReference>
<keyword evidence="3" id="KW-0812">Transmembrane</keyword>
<feature type="transmembrane region" description="Helical" evidence="3">
    <location>
        <begin position="12"/>
        <end position="30"/>
    </location>
</feature>
<keyword evidence="3" id="KW-0472">Membrane</keyword>
<dbReference type="RefSeq" id="WP_132422463.1">
    <property type="nucleotide sequence ID" value="NZ_SMFZ01000001.1"/>
</dbReference>
<protein>
    <submittedName>
        <fullName evidence="4">Phosphatidylglycerophosphate synthase</fullName>
    </submittedName>
</protein>
<dbReference type="Pfam" id="PF01066">
    <property type="entry name" value="CDP-OH_P_transf"/>
    <property type="match status" value="1"/>
</dbReference>
<keyword evidence="5" id="KW-1185">Reference proteome</keyword>
<dbReference type="Gene3D" id="1.20.120.1760">
    <property type="match status" value="1"/>
</dbReference>
<evidence type="ECO:0000256" key="1">
    <source>
        <dbReference type="ARBA" id="ARBA00022679"/>
    </source>
</evidence>
<dbReference type="GO" id="GO:0008654">
    <property type="term" value="P:phospholipid biosynthetic process"/>
    <property type="evidence" value="ECO:0007669"/>
    <property type="project" value="InterPro"/>
</dbReference>
<feature type="transmembrane region" description="Helical" evidence="3">
    <location>
        <begin position="139"/>
        <end position="166"/>
    </location>
</feature>